<evidence type="ECO:0000313" key="2">
    <source>
        <dbReference type="Proteomes" id="UP000000763"/>
    </source>
</evidence>
<reference evidence="2" key="2">
    <citation type="journal article" date="2008" name="Nucleic Acids Res.">
        <title>The rice annotation project database (RAP-DB): 2008 update.</title>
        <authorList>
            <consortium name="The rice annotation project (RAP)"/>
        </authorList>
    </citation>
    <scope>GENOME REANNOTATION</scope>
    <source>
        <strain evidence="2">cv. Nipponbare</strain>
    </source>
</reference>
<organism evidence="1 2">
    <name type="scientific">Oryza sativa subsp. japonica</name>
    <name type="common">Rice</name>
    <dbReference type="NCBI Taxonomy" id="39947"/>
    <lineage>
        <taxon>Eukaryota</taxon>
        <taxon>Viridiplantae</taxon>
        <taxon>Streptophyta</taxon>
        <taxon>Embryophyta</taxon>
        <taxon>Tracheophyta</taxon>
        <taxon>Spermatophyta</taxon>
        <taxon>Magnoliopsida</taxon>
        <taxon>Liliopsida</taxon>
        <taxon>Poales</taxon>
        <taxon>Poaceae</taxon>
        <taxon>BOP clade</taxon>
        <taxon>Oryzoideae</taxon>
        <taxon>Oryzeae</taxon>
        <taxon>Oryzinae</taxon>
        <taxon>Oryza</taxon>
        <taxon>Oryza sativa</taxon>
    </lineage>
</organism>
<sequence length="140" mass="16351">MLLLKLDWLIIDVIRSCTCRIEYAQLLWNRHVNDVDLVEGLVLSNRLNHLINFLCLHLQPSRFSQFLIFLFQFATVVLHSVCMQLQAAEWRQKGSRGGRAADRLIEWQWLLDCLCTWFCSIDGSVVMSFMEAAEKTIQFS</sequence>
<evidence type="ECO:0000313" key="1">
    <source>
        <dbReference type="EMBL" id="BAD82738.1"/>
    </source>
</evidence>
<protein>
    <submittedName>
        <fullName evidence="1">Uncharacterized protein</fullName>
    </submittedName>
</protein>
<gene>
    <name evidence="1" type="primary">B1417F08.14</name>
</gene>
<proteinExistence type="predicted"/>
<reference evidence="2" key="1">
    <citation type="journal article" date="2005" name="Nature">
        <title>The map-based sequence of the rice genome.</title>
        <authorList>
            <consortium name="International rice genome sequencing project (IRGSP)"/>
            <person name="Matsumoto T."/>
            <person name="Wu J."/>
            <person name="Kanamori H."/>
            <person name="Katayose Y."/>
            <person name="Fujisawa M."/>
            <person name="Namiki N."/>
            <person name="Mizuno H."/>
            <person name="Yamamoto K."/>
            <person name="Antonio B.A."/>
            <person name="Baba T."/>
            <person name="Sakata K."/>
            <person name="Nagamura Y."/>
            <person name="Aoki H."/>
            <person name="Arikawa K."/>
            <person name="Arita K."/>
            <person name="Bito T."/>
            <person name="Chiden Y."/>
            <person name="Fujitsuka N."/>
            <person name="Fukunaka R."/>
            <person name="Hamada M."/>
            <person name="Harada C."/>
            <person name="Hayashi A."/>
            <person name="Hijishita S."/>
            <person name="Honda M."/>
            <person name="Hosokawa S."/>
            <person name="Ichikawa Y."/>
            <person name="Idonuma A."/>
            <person name="Iijima M."/>
            <person name="Ikeda M."/>
            <person name="Ikeno M."/>
            <person name="Ito K."/>
            <person name="Ito S."/>
            <person name="Ito T."/>
            <person name="Ito Y."/>
            <person name="Ito Y."/>
            <person name="Iwabuchi A."/>
            <person name="Kamiya K."/>
            <person name="Karasawa W."/>
            <person name="Kurita K."/>
            <person name="Katagiri S."/>
            <person name="Kikuta A."/>
            <person name="Kobayashi H."/>
            <person name="Kobayashi N."/>
            <person name="Machita K."/>
            <person name="Maehara T."/>
            <person name="Masukawa M."/>
            <person name="Mizubayashi T."/>
            <person name="Mukai Y."/>
            <person name="Nagasaki H."/>
            <person name="Nagata Y."/>
            <person name="Naito S."/>
            <person name="Nakashima M."/>
            <person name="Nakama Y."/>
            <person name="Nakamichi Y."/>
            <person name="Nakamura M."/>
            <person name="Meguro A."/>
            <person name="Negishi M."/>
            <person name="Ohta I."/>
            <person name="Ohta T."/>
            <person name="Okamoto M."/>
            <person name="Ono N."/>
            <person name="Saji S."/>
            <person name="Sakaguchi M."/>
            <person name="Sakai K."/>
            <person name="Shibata M."/>
            <person name="Shimokawa T."/>
            <person name="Song J."/>
            <person name="Takazaki Y."/>
            <person name="Terasawa K."/>
            <person name="Tsugane M."/>
            <person name="Tsuji K."/>
            <person name="Ueda S."/>
            <person name="Waki K."/>
            <person name="Yamagata H."/>
            <person name="Yamamoto M."/>
            <person name="Yamamoto S."/>
            <person name="Yamane H."/>
            <person name="Yoshiki S."/>
            <person name="Yoshihara R."/>
            <person name="Yukawa K."/>
            <person name="Zhong H."/>
            <person name="Yano M."/>
            <person name="Yuan Q."/>
            <person name="Ouyang S."/>
            <person name="Liu J."/>
            <person name="Jones K.M."/>
            <person name="Gansberger K."/>
            <person name="Moffat K."/>
            <person name="Hill J."/>
            <person name="Bera J."/>
            <person name="Fadrosh D."/>
            <person name="Jin S."/>
            <person name="Johri S."/>
            <person name="Kim M."/>
            <person name="Overton L."/>
            <person name="Reardon M."/>
            <person name="Tsitrin T."/>
            <person name="Vuong H."/>
            <person name="Weaver B."/>
            <person name="Ciecko A."/>
            <person name="Tallon L."/>
            <person name="Jackson J."/>
            <person name="Pai G."/>
            <person name="Aken S.V."/>
            <person name="Utterback T."/>
            <person name="Reidmuller S."/>
            <person name="Feldblyum T."/>
            <person name="Hsiao J."/>
            <person name="Zismann V."/>
            <person name="Iobst S."/>
            <person name="de Vazeille A.R."/>
            <person name="Buell C.R."/>
            <person name="Ying K."/>
            <person name="Li Y."/>
            <person name="Lu T."/>
            <person name="Huang Y."/>
            <person name="Zhao Q."/>
            <person name="Feng Q."/>
            <person name="Zhang L."/>
            <person name="Zhu J."/>
            <person name="Weng Q."/>
            <person name="Mu J."/>
            <person name="Lu Y."/>
            <person name="Fan D."/>
            <person name="Liu Y."/>
            <person name="Guan J."/>
            <person name="Zhang Y."/>
            <person name="Yu S."/>
            <person name="Liu X."/>
            <person name="Zhang Y."/>
            <person name="Hong G."/>
            <person name="Han B."/>
            <person name="Choisne N."/>
            <person name="Demange N."/>
            <person name="Orjeda G."/>
            <person name="Samain S."/>
            <person name="Cattolico L."/>
            <person name="Pelletier E."/>
            <person name="Couloux A."/>
            <person name="Segurens B."/>
            <person name="Wincker P."/>
            <person name="D'Hont A."/>
            <person name="Scarpelli C."/>
            <person name="Weissenbach J."/>
            <person name="Salanoubat M."/>
            <person name="Quetier F."/>
            <person name="Yu Y."/>
            <person name="Kim H.R."/>
            <person name="Rambo T."/>
            <person name="Currie J."/>
            <person name="Collura K."/>
            <person name="Luo M."/>
            <person name="Yang T."/>
            <person name="Ammiraju J.S.S."/>
            <person name="Engler F."/>
            <person name="Soderlund C."/>
            <person name="Wing R.A."/>
            <person name="Palmer L.E."/>
            <person name="de la Bastide M."/>
            <person name="Spiegel L."/>
            <person name="Nascimento L."/>
            <person name="Zutavern T."/>
            <person name="O'Shaughnessy A."/>
            <person name="Dike S."/>
            <person name="Dedhia N."/>
            <person name="Preston R."/>
            <person name="Balija V."/>
            <person name="McCombie W.R."/>
            <person name="Chow T."/>
            <person name="Chen H."/>
            <person name="Chung M."/>
            <person name="Chen C."/>
            <person name="Shaw J."/>
            <person name="Wu H."/>
            <person name="Hsiao K."/>
            <person name="Chao Y."/>
            <person name="Chu M."/>
            <person name="Cheng C."/>
            <person name="Hour A."/>
            <person name="Lee P."/>
            <person name="Lin S."/>
            <person name="Lin Y."/>
            <person name="Liou J."/>
            <person name="Liu S."/>
            <person name="Hsing Y."/>
            <person name="Raghuvanshi S."/>
            <person name="Mohanty A."/>
            <person name="Bharti A.K."/>
            <person name="Gaur A."/>
            <person name="Gupta V."/>
            <person name="Kumar D."/>
            <person name="Ravi V."/>
            <person name="Vij S."/>
            <person name="Kapur A."/>
            <person name="Khurana P."/>
            <person name="Khurana P."/>
            <person name="Khurana J.P."/>
            <person name="Tyagi A.K."/>
            <person name="Gaikwad K."/>
            <person name="Singh A."/>
            <person name="Dalal V."/>
            <person name="Srivastava S."/>
            <person name="Dixit A."/>
            <person name="Pal A.K."/>
            <person name="Ghazi I.A."/>
            <person name="Yadav M."/>
            <person name="Pandit A."/>
            <person name="Bhargava A."/>
            <person name="Sureshbabu K."/>
            <person name="Batra K."/>
            <person name="Sharma T.R."/>
            <person name="Mohapatra T."/>
            <person name="Singh N.K."/>
            <person name="Messing J."/>
            <person name="Nelson A.B."/>
            <person name="Fuks G."/>
            <person name="Kavchok S."/>
            <person name="Keizer G."/>
            <person name="Linton E."/>
            <person name="Llaca V."/>
            <person name="Song R."/>
            <person name="Tanyolac B."/>
            <person name="Young S."/>
            <person name="Ho-Il K."/>
            <person name="Hahn J.H."/>
            <person name="Sangsakoo G."/>
            <person name="Vanavichit A."/>
            <person name="de Mattos Luiz.A.T."/>
            <person name="Zimmer P.D."/>
            <person name="Malone G."/>
            <person name="Dellagostin O."/>
            <person name="de Oliveira A.C."/>
            <person name="Bevan M."/>
            <person name="Bancroft I."/>
            <person name="Minx P."/>
            <person name="Cordum H."/>
            <person name="Wilson R."/>
            <person name="Cheng Z."/>
            <person name="Jin W."/>
            <person name="Jiang J."/>
            <person name="Leong S.A."/>
            <person name="Iwama H."/>
            <person name="Gojobori T."/>
            <person name="Itoh T."/>
            <person name="Niimura Y."/>
            <person name="Fujii Y."/>
            <person name="Habara T."/>
            <person name="Sakai H."/>
            <person name="Sato Y."/>
            <person name="Wilson G."/>
            <person name="Kumar K."/>
            <person name="McCouch S."/>
            <person name="Juretic N."/>
            <person name="Hoen D."/>
            <person name="Wright S."/>
            <person name="Bruskiewich R."/>
            <person name="Bureau T."/>
            <person name="Miyao A."/>
            <person name="Hirochika H."/>
            <person name="Nishikawa T."/>
            <person name="Kadowaki K."/>
            <person name="Sugiura M."/>
            <person name="Burr B."/>
            <person name="Sasaki T."/>
        </authorList>
    </citation>
    <scope>NUCLEOTIDE SEQUENCE [LARGE SCALE GENOMIC DNA]</scope>
    <source>
        <strain evidence="2">cv. Nipponbare</strain>
    </source>
</reference>
<dbReference type="EMBL" id="AP006531">
    <property type="protein sequence ID" value="BAD82738.1"/>
    <property type="molecule type" value="Genomic_DNA"/>
</dbReference>
<accession>Q5N718</accession>
<name>Q5N718_ORYSJ</name>
<dbReference type="AlphaFoldDB" id="Q5N718"/>
<dbReference type="Proteomes" id="UP000000763">
    <property type="component" value="Chromosome 1"/>
</dbReference>